<protein>
    <submittedName>
        <fullName evidence="1">Uncharacterized protein</fullName>
    </submittedName>
</protein>
<dbReference type="OrthoDB" id="7691583at2"/>
<name>A0A318TYC0_9RHOB</name>
<evidence type="ECO:0000313" key="2">
    <source>
        <dbReference type="Proteomes" id="UP000247727"/>
    </source>
</evidence>
<evidence type="ECO:0000313" key="1">
    <source>
        <dbReference type="EMBL" id="PYF09303.1"/>
    </source>
</evidence>
<dbReference type="AlphaFoldDB" id="A0A318TYC0"/>
<proteinExistence type="predicted"/>
<dbReference type="Proteomes" id="UP000247727">
    <property type="component" value="Unassembled WGS sequence"/>
</dbReference>
<accession>A0A318TYC0</accession>
<dbReference type="RefSeq" id="WP_110806104.1">
    <property type="nucleotide sequence ID" value="NZ_QJTK01000009.1"/>
</dbReference>
<dbReference type="EMBL" id="QJTK01000009">
    <property type="protein sequence ID" value="PYF09303.1"/>
    <property type="molecule type" value="Genomic_DNA"/>
</dbReference>
<comment type="caution">
    <text evidence="1">The sequence shown here is derived from an EMBL/GenBank/DDBJ whole genome shotgun (WGS) entry which is preliminary data.</text>
</comment>
<gene>
    <name evidence="1" type="ORF">C8J30_10949</name>
</gene>
<organism evidence="1 2">
    <name type="scientific">Rhodobacter viridis</name>
    <dbReference type="NCBI Taxonomy" id="1054202"/>
    <lineage>
        <taxon>Bacteria</taxon>
        <taxon>Pseudomonadati</taxon>
        <taxon>Pseudomonadota</taxon>
        <taxon>Alphaproteobacteria</taxon>
        <taxon>Rhodobacterales</taxon>
        <taxon>Rhodobacter group</taxon>
        <taxon>Rhodobacter</taxon>
    </lineage>
</organism>
<sequence>MLALFIAVSCALALVVWAEWRSQRIPTTKSVPPVAPDHAIAATAAPMTPPAAPAPPPATKDQDDLILARLAQMLAEPVLVPPTPVPAAPVAPQAPAPAPVATTVAEDLPRISGFRPGDVIELEIEGPLPRPEDLRFEQVGRDARMILEGLPALIFEGVPARALRPSHIRFRSPQAA</sequence>
<reference evidence="1 2" key="1">
    <citation type="submission" date="2018-06" db="EMBL/GenBank/DDBJ databases">
        <title>Genomic Encyclopedia of Type Strains, Phase III (KMG-III): the genomes of soil and plant-associated and newly described type strains.</title>
        <authorList>
            <person name="Whitman W."/>
        </authorList>
    </citation>
    <scope>NUCLEOTIDE SEQUENCE [LARGE SCALE GENOMIC DNA]</scope>
    <source>
        <strain evidence="1 2">JA737</strain>
    </source>
</reference>
<keyword evidence="2" id="KW-1185">Reference proteome</keyword>